<sequence length="207" mass="22646">MILYYNRKGIGDTLIVYFKEGEKQAVQTSDSVTRIYDAATNETLGFNLSNASAFLGTQESGQLKADGALIHLLNQKIERAGFDATLPEICKPMIVTGYVKEMKKHPDSDHMHVCKVDLGDEELDIVCGAPNIDQGQKVVVAKIGALMPNGTLIRPTVLRGVASYGMICSARELALPNAPQKRGILVLHSETKIGQDFYERAAHKMNV</sequence>
<dbReference type="SUPFAM" id="SSF50249">
    <property type="entry name" value="Nucleic acid-binding proteins"/>
    <property type="match status" value="1"/>
</dbReference>
<evidence type="ECO:0000313" key="5">
    <source>
        <dbReference type="EMBL" id="BBN99458.1"/>
    </source>
</evidence>
<dbReference type="NCBIfam" id="NF045760">
    <property type="entry name" value="YtpR"/>
    <property type="match status" value="1"/>
</dbReference>
<protein>
    <submittedName>
        <fullName evidence="5">tRNA-binding protein</fullName>
    </submittedName>
</protein>
<dbReference type="InterPro" id="IPR027855">
    <property type="entry name" value="DUF4479"/>
</dbReference>
<accession>A0A5K7X3E8</accession>
<dbReference type="CDD" id="cd02796">
    <property type="entry name" value="tRNA_bind_bactPheRS"/>
    <property type="match status" value="1"/>
</dbReference>
<dbReference type="Gene3D" id="3.30.1940.10">
    <property type="entry name" value="YtpR-like"/>
    <property type="match status" value="1"/>
</dbReference>
<evidence type="ECO:0000259" key="4">
    <source>
        <dbReference type="PROSITE" id="PS50886"/>
    </source>
</evidence>
<dbReference type="InterPro" id="IPR012340">
    <property type="entry name" value="NA-bd_OB-fold"/>
</dbReference>
<evidence type="ECO:0000256" key="2">
    <source>
        <dbReference type="ARBA" id="ARBA00022884"/>
    </source>
</evidence>
<dbReference type="InterPro" id="IPR037154">
    <property type="entry name" value="YtpR-like_sf"/>
</dbReference>
<dbReference type="Pfam" id="PF01588">
    <property type="entry name" value="tRNA_bind"/>
    <property type="match status" value="1"/>
</dbReference>
<evidence type="ECO:0000313" key="6">
    <source>
        <dbReference type="Proteomes" id="UP000326951"/>
    </source>
</evidence>
<dbReference type="PROSITE" id="PS50886">
    <property type="entry name" value="TRBD"/>
    <property type="match status" value="1"/>
</dbReference>
<dbReference type="Gene3D" id="2.40.50.140">
    <property type="entry name" value="Nucleic acid-binding proteins"/>
    <property type="match status" value="1"/>
</dbReference>
<feature type="domain" description="TRNA-binding" evidence="4">
    <location>
        <begin position="88"/>
        <end position="198"/>
    </location>
</feature>
<dbReference type="RefSeq" id="WP_139693561.1">
    <property type="nucleotide sequence ID" value="NZ_AP021853.1"/>
</dbReference>
<keyword evidence="1 3" id="KW-0820">tRNA-binding</keyword>
<evidence type="ECO:0000256" key="1">
    <source>
        <dbReference type="ARBA" id="ARBA00022555"/>
    </source>
</evidence>
<dbReference type="AlphaFoldDB" id="A0A5K7X3E8"/>
<gene>
    <name evidence="5" type="ORF">St703_21630</name>
</gene>
<dbReference type="Pfam" id="PF14794">
    <property type="entry name" value="DUF4479"/>
    <property type="match status" value="1"/>
</dbReference>
<dbReference type="GO" id="GO:0000049">
    <property type="term" value="F:tRNA binding"/>
    <property type="evidence" value="ECO:0007669"/>
    <property type="project" value="UniProtKB-UniRule"/>
</dbReference>
<name>A0A5K7X3E8_9BACL</name>
<proteinExistence type="predicted"/>
<dbReference type="FunFam" id="2.40.50.140:FF:000045">
    <property type="entry name" value="Phenylalanine--tRNA ligase beta subunit"/>
    <property type="match status" value="1"/>
</dbReference>
<dbReference type="InterPro" id="IPR002547">
    <property type="entry name" value="tRNA-bd_dom"/>
</dbReference>
<dbReference type="EMBL" id="AP021853">
    <property type="protein sequence ID" value="BBN99458.1"/>
    <property type="molecule type" value="Genomic_DNA"/>
</dbReference>
<evidence type="ECO:0000256" key="3">
    <source>
        <dbReference type="PROSITE-ProRule" id="PRU00209"/>
    </source>
</evidence>
<dbReference type="Proteomes" id="UP000326951">
    <property type="component" value="Chromosome"/>
</dbReference>
<organism evidence="5 6">
    <name type="scientific">Sporolactobacillus terrae</name>
    <dbReference type="NCBI Taxonomy" id="269673"/>
    <lineage>
        <taxon>Bacteria</taxon>
        <taxon>Bacillati</taxon>
        <taxon>Bacillota</taxon>
        <taxon>Bacilli</taxon>
        <taxon>Bacillales</taxon>
        <taxon>Sporolactobacillaceae</taxon>
        <taxon>Sporolactobacillus</taxon>
    </lineage>
</organism>
<reference evidence="5 6" key="1">
    <citation type="submission" date="2019-09" db="EMBL/GenBank/DDBJ databases">
        <title>Complete genome sequence of Sporolactobacillus terrae 70-3.</title>
        <authorList>
            <person name="Tanaka N."/>
            <person name="Shiwa Y."/>
            <person name="Fujita N."/>
            <person name="Tanasupawat S."/>
        </authorList>
    </citation>
    <scope>NUCLEOTIDE SEQUENCE [LARGE SCALE GENOMIC DNA]</scope>
    <source>
        <strain evidence="5 6">70-3</strain>
    </source>
</reference>
<keyword evidence="2 3" id="KW-0694">RNA-binding</keyword>
<dbReference type="InterPro" id="IPR033714">
    <property type="entry name" value="tRNA_bind_bactPheRS"/>
</dbReference>